<dbReference type="GO" id="GO:0030288">
    <property type="term" value="C:outer membrane-bounded periplasmic space"/>
    <property type="evidence" value="ECO:0007669"/>
    <property type="project" value="TreeGrafter"/>
</dbReference>
<dbReference type="InterPro" id="IPR029045">
    <property type="entry name" value="ClpP/crotonase-like_dom_sf"/>
</dbReference>
<dbReference type="SMART" id="SM00245">
    <property type="entry name" value="TSPc"/>
    <property type="match status" value="1"/>
</dbReference>
<dbReference type="FunFam" id="3.90.226.10:FF:000090">
    <property type="entry name" value="Tail-specific protease"/>
    <property type="match status" value="1"/>
</dbReference>
<reference evidence="6" key="2">
    <citation type="journal article" date="2014" name="ISME J.">
        <title>Microbial stratification in low pH oxic and suboxic macroscopic growths along an acid mine drainage.</title>
        <authorList>
            <person name="Mendez-Garcia C."/>
            <person name="Mesa V."/>
            <person name="Sprenger R.R."/>
            <person name="Richter M."/>
            <person name="Diez M.S."/>
            <person name="Solano J."/>
            <person name="Bargiela R."/>
            <person name="Golyshina O.V."/>
            <person name="Manteca A."/>
            <person name="Ramos J.L."/>
            <person name="Gallego J.R."/>
            <person name="Llorente I."/>
            <person name="Martins Dos Santos V.A."/>
            <person name="Jensen O.N."/>
            <person name="Pelaez A.I."/>
            <person name="Sanchez J."/>
            <person name="Ferrer M."/>
        </authorList>
    </citation>
    <scope>NUCLEOTIDE SEQUENCE</scope>
</reference>
<reference evidence="6" key="1">
    <citation type="submission" date="2013-08" db="EMBL/GenBank/DDBJ databases">
        <authorList>
            <person name="Mendez C."/>
            <person name="Richter M."/>
            <person name="Ferrer M."/>
            <person name="Sanchez J."/>
        </authorList>
    </citation>
    <scope>NUCLEOTIDE SEQUENCE</scope>
</reference>
<dbReference type="PANTHER" id="PTHR32060">
    <property type="entry name" value="TAIL-SPECIFIC PROTEASE"/>
    <property type="match status" value="1"/>
</dbReference>
<dbReference type="SUPFAM" id="SSF50156">
    <property type="entry name" value="PDZ domain-like"/>
    <property type="match status" value="1"/>
</dbReference>
<evidence type="ECO:0000313" key="6">
    <source>
        <dbReference type="EMBL" id="EQD30735.1"/>
    </source>
</evidence>
<dbReference type="InterPro" id="IPR001478">
    <property type="entry name" value="PDZ"/>
</dbReference>
<dbReference type="NCBIfam" id="TIGR00225">
    <property type="entry name" value="prc"/>
    <property type="match status" value="1"/>
</dbReference>
<dbReference type="GO" id="GO:0004175">
    <property type="term" value="F:endopeptidase activity"/>
    <property type="evidence" value="ECO:0007669"/>
    <property type="project" value="TreeGrafter"/>
</dbReference>
<dbReference type="Gene3D" id="3.90.226.10">
    <property type="entry name" value="2-enoyl-CoA Hydratase, Chain A, domain 1"/>
    <property type="match status" value="1"/>
</dbReference>
<name>T0ZLS0_9ZZZZ</name>
<evidence type="ECO:0000256" key="4">
    <source>
        <dbReference type="ARBA" id="ARBA00022825"/>
    </source>
</evidence>
<dbReference type="PANTHER" id="PTHR32060:SF22">
    <property type="entry name" value="CARBOXYL-TERMINAL-PROCESSING PEPTIDASE 3, CHLOROPLASTIC"/>
    <property type="match status" value="1"/>
</dbReference>
<sequence>EMDGNYIKVVNVIPGGPAAISGKLKPNDRITGVGQGARGRITDVVGWRLGKVVQLIRGKAGTTVRLQILPAGTHPGGKEAVVSLVRNRVTLKAQEAQGKLETVMRGGQTYKIGVITVPSFYEDVRAEDDGNSNYPSTTRDVRRLILKFEKEHMQGLLLDLRNDGGGYLPQATALTGLFIHGPVVQLRGRSGHIEVLDDPEKAPIYTGPLAVLVNRYSASASEIFAGAIQDYHRGVIIGQNTFGKGTVQNLIPLDRWSSRPIEGQIAVTIGKFYRITGQSTQLRGVIPNIKLPSAINPKTVGESSMPRAL</sequence>
<dbReference type="InterPro" id="IPR036034">
    <property type="entry name" value="PDZ_sf"/>
</dbReference>
<dbReference type="Pfam" id="PF03572">
    <property type="entry name" value="Peptidase_S41"/>
    <property type="match status" value="1"/>
</dbReference>
<dbReference type="PROSITE" id="PS50106">
    <property type="entry name" value="PDZ"/>
    <property type="match status" value="1"/>
</dbReference>
<dbReference type="GO" id="GO:0008236">
    <property type="term" value="F:serine-type peptidase activity"/>
    <property type="evidence" value="ECO:0007669"/>
    <property type="project" value="UniProtKB-KW"/>
</dbReference>
<accession>T0ZLS0</accession>
<dbReference type="InterPro" id="IPR004447">
    <property type="entry name" value="Peptidase_S41A"/>
</dbReference>
<keyword evidence="2 6" id="KW-0645">Protease</keyword>
<feature type="non-terminal residue" evidence="6">
    <location>
        <position position="309"/>
    </location>
</feature>
<dbReference type="SMART" id="SM00228">
    <property type="entry name" value="PDZ"/>
    <property type="match status" value="1"/>
</dbReference>
<keyword evidence="4" id="KW-0720">Serine protease</keyword>
<dbReference type="InterPro" id="IPR005151">
    <property type="entry name" value="Tail-specific_protease"/>
</dbReference>
<comment type="caution">
    <text evidence="6">The sequence shown here is derived from an EMBL/GenBank/DDBJ whole genome shotgun (WGS) entry which is preliminary data.</text>
</comment>
<feature type="non-terminal residue" evidence="6">
    <location>
        <position position="1"/>
    </location>
</feature>
<keyword evidence="3" id="KW-0378">Hydrolase</keyword>
<dbReference type="Pfam" id="PF00595">
    <property type="entry name" value="PDZ"/>
    <property type="match status" value="1"/>
</dbReference>
<gene>
    <name evidence="6" type="ORF">B1A_20258</name>
</gene>
<dbReference type="CDD" id="cd07560">
    <property type="entry name" value="Peptidase_S41_CPP"/>
    <property type="match status" value="1"/>
</dbReference>
<proteinExistence type="inferred from homology"/>
<evidence type="ECO:0000256" key="1">
    <source>
        <dbReference type="ARBA" id="ARBA00009179"/>
    </source>
</evidence>
<dbReference type="Gene3D" id="2.30.42.10">
    <property type="match status" value="1"/>
</dbReference>
<comment type="similarity">
    <text evidence="1">Belongs to the peptidase S41A family.</text>
</comment>
<protein>
    <submittedName>
        <fullName evidence="6">Tail-specific protease, periplasmic</fullName>
    </submittedName>
</protein>
<dbReference type="GO" id="GO:0006508">
    <property type="term" value="P:proteolysis"/>
    <property type="evidence" value="ECO:0007669"/>
    <property type="project" value="UniProtKB-KW"/>
</dbReference>
<dbReference type="SUPFAM" id="SSF52096">
    <property type="entry name" value="ClpP/crotonase"/>
    <property type="match status" value="1"/>
</dbReference>
<evidence type="ECO:0000256" key="3">
    <source>
        <dbReference type="ARBA" id="ARBA00022801"/>
    </source>
</evidence>
<feature type="domain" description="PDZ" evidence="5">
    <location>
        <begin position="1"/>
        <end position="57"/>
    </location>
</feature>
<evidence type="ECO:0000256" key="2">
    <source>
        <dbReference type="ARBA" id="ARBA00022670"/>
    </source>
</evidence>
<dbReference type="GO" id="GO:0007165">
    <property type="term" value="P:signal transduction"/>
    <property type="evidence" value="ECO:0007669"/>
    <property type="project" value="TreeGrafter"/>
</dbReference>
<evidence type="ECO:0000259" key="5">
    <source>
        <dbReference type="PROSITE" id="PS50106"/>
    </source>
</evidence>
<dbReference type="AlphaFoldDB" id="T0ZLS0"/>
<dbReference type="EMBL" id="AUZX01014950">
    <property type="protein sequence ID" value="EQD30735.1"/>
    <property type="molecule type" value="Genomic_DNA"/>
</dbReference>
<organism evidence="6">
    <name type="scientific">mine drainage metagenome</name>
    <dbReference type="NCBI Taxonomy" id="410659"/>
    <lineage>
        <taxon>unclassified sequences</taxon>
        <taxon>metagenomes</taxon>
        <taxon>ecological metagenomes</taxon>
    </lineage>
</organism>